<dbReference type="GO" id="GO:0071555">
    <property type="term" value="P:cell wall organization"/>
    <property type="evidence" value="ECO:0007669"/>
    <property type="project" value="UniProtKB-KW"/>
</dbReference>
<dbReference type="EMBL" id="LCJB01000084">
    <property type="protein sequence ID" value="KKT68230.1"/>
    <property type="molecule type" value="Genomic_DNA"/>
</dbReference>
<feature type="domain" description="Mur ligase C-terminal" evidence="3">
    <location>
        <begin position="270"/>
        <end position="392"/>
    </location>
</feature>
<dbReference type="Gene3D" id="3.90.190.20">
    <property type="entry name" value="Mur ligase, C-terminal domain"/>
    <property type="match status" value="1"/>
</dbReference>
<dbReference type="UniPathway" id="UPA00219"/>
<comment type="subcellular location">
    <subcellularLocation>
        <location evidence="2">Cytoplasm</location>
    </subcellularLocation>
</comment>
<reference evidence="5 6" key="1">
    <citation type="journal article" date="2015" name="Nature">
        <title>rRNA introns, odd ribosomes, and small enigmatic genomes across a large radiation of phyla.</title>
        <authorList>
            <person name="Brown C.T."/>
            <person name="Hug L.A."/>
            <person name="Thomas B.C."/>
            <person name="Sharon I."/>
            <person name="Castelle C.J."/>
            <person name="Singh A."/>
            <person name="Wilkins M.J."/>
            <person name="Williams K.H."/>
            <person name="Banfield J.F."/>
        </authorList>
    </citation>
    <scope>NUCLEOTIDE SEQUENCE [LARGE SCALE GENOMIC DNA]</scope>
</reference>
<dbReference type="InterPro" id="IPR036565">
    <property type="entry name" value="Mur-like_cat_sf"/>
</dbReference>
<dbReference type="Proteomes" id="UP000034154">
    <property type="component" value="Unassembled WGS sequence"/>
</dbReference>
<dbReference type="Pfam" id="PF08245">
    <property type="entry name" value="Mur_ligase_M"/>
    <property type="match status" value="1"/>
</dbReference>
<dbReference type="PANTHER" id="PTHR23135:SF4">
    <property type="entry name" value="UDP-N-ACETYLMURAMOYL-L-ALANYL-D-GLUTAMATE--2,6-DIAMINOPIMELATE LIGASE MURE HOMOLOG, CHLOROPLASTIC"/>
    <property type="match status" value="1"/>
</dbReference>
<proteinExistence type="inferred from homology"/>
<dbReference type="SUPFAM" id="SSF53244">
    <property type="entry name" value="MurD-like peptide ligases, peptide-binding domain"/>
    <property type="match status" value="1"/>
</dbReference>
<evidence type="ECO:0000313" key="6">
    <source>
        <dbReference type="Proteomes" id="UP000034154"/>
    </source>
</evidence>
<dbReference type="InterPro" id="IPR013221">
    <property type="entry name" value="Mur_ligase_cen"/>
</dbReference>
<keyword evidence="2" id="KW-0573">Peptidoglycan synthesis</keyword>
<keyword evidence="2" id="KW-0961">Cell wall biogenesis/degradation</keyword>
<keyword evidence="2" id="KW-0132">Cell division</keyword>
<sequence>MTLKQTVRKLVPEPLISVYHWFLAKLAAIVFGFPSRQLIVIGITGTSGKSTTVQFLGQMLEAAGKRVGWASTVSFKIADKEWVNDKKMTMLGRFQTQKLLRQMVTAGCEYAIVEVSSQGIVQHRHVGINFDIATLTNLWPEHIEAHGGFENYKKAKGKFFEYVAKSPLKKLAGKVIHKSFVVNVDNEHAPYFLGLVGEGNQVVEFRIDTEEVKLSADGSEFNWEDLPAFIEPIGLPNVYNAVCAASITKALDFSLSETVTVMEKIKSVSGRLESIDEGQDFFVIVDYAFEPKALTSLYETIRLLPHQKIIHVLGRPVLGKIAGEKADVVIVTNEDPYDDDPQNIIDQVTAGALEVGKQENENLFRILDRQAAIEKAVALAKTGDLILIYGCG</sequence>
<name>A0A0G1JAC5_9BACT</name>
<evidence type="ECO:0000256" key="1">
    <source>
        <dbReference type="ARBA" id="ARBA00005898"/>
    </source>
</evidence>
<dbReference type="InterPro" id="IPR005761">
    <property type="entry name" value="UDP-N-AcMur-Glu-dNH2Pim_ligase"/>
</dbReference>
<dbReference type="Gene3D" id="3.40.1190.10">
    <property type="entry name" value="Mur-like, catalytic domain"/>
    <property type="match status" value="1"/>
</dbReference>
<dbReference type="GO" id="GO:0016881">
    <property type="term" value="F:acid-amino acid ligase activity"/>
    <property type="evidence" value="ECO:0007669"/>
    <property type="project" value="InterPro"/>
</dbReference>
<organism evidence="5 6">
    <name type="scientific">Candidatus Uhrbacteria bacterium GW2011_GWF2_44_350</name>
    <dbReference type="NCBI Taxonomy" id="1619000"/>
    <lineage>
        <taxon>Bacteria</taxon>
        <taxon>Candidatus Uhriibacteriota</taxon>
    </lineage>
</organism>
<evidence type="ECO:0000259" key="3">
    <source>
        <dbReference type="Pfam" id="PF02875"/>
    </source>
</evidence>
<dbReference type="NCBIfam" id="TIGR01085">
    <property type="entry name" value="murE"/>
    <property type="match status" value="1"/>
</dbReference>
<protein>
    <submittedName>
        <fullName evidence="5">UDP-N-acetylmuramyl-tripeptide synthetase</fullName>
    </submittedName>
</protein>
<comment type="caution">
    <text evidence="5">The sequence shown here is derived from an EMBL/GenBank/DDBJ whole genome shotgun (WGS) entry which is preliminary data.</text>
</comment>
<evidence type="ECO:0000313" key="5">
    <source>
        <dbReference type="EMBL" id="KKT68230.1"/>
    </source>
</evidence>
<feature type="domain" description="Mur ligase central" evidence="4">
    <location>
        <begin position="43"/>
        <end position="246"/>
    </location>
</feature>
<dbReference type="InterPro" id="IPR004101">
    <property type="entry name" value="Mur_ligase_C"/>
</dbReference>
<dbReference type="AlphaFoldDB" id="A0A0G1JAC5"/>
<evidence type="ECO:0000256" key="2">
    <source>
        <dbReference type="RuleBase" id="RU004135"/>
    </source>
</evidence>
<keyword evidence="2" id="KW-0133">Cell shape</keyword>
<keyword evidence="2" id="KW-0131">Cell cycle</keyword>
<dbReference type="GO" id="GO:0051301">
    <property type="term" value="P:cell division"/>
    <property type="evidence" value="ECO:0007669"/>
    <property type="project" value="UniProtKB-KW"/>
</dbReference>
<dbReference type="SUPFAM" id="SSF53623">
    <property type="entry name" value="MurD-like peptide ligases, catalytic domain"/>
    <property type="match status" value="1"/>
</dbReference>
<dbReference type="GO" id="GO:0009252">
    <property type="term" value="P:peptidoglycan biosynthetic process"/>
    <property type="evidence" value="ECO:0007669"/>
    <property type="project" value="UniProtKB-UniPathway"/>
</dbReference>
<accession>A0A0G1JAC5</accession>
<evidence type="ECO:0000259" key="4">
    <source>
        <dbReference type="Pfam" id="PF08245"/>
    </source>
</evidence>
<dbReference type="GO" id="GO:0008360">
    <property type="term" value="P:regulation of cell shape"/>
    <property type="evidence" value="ECO:0007669"/>
    <property type="project" value="UniProtKB-KW"/>
</dbReference>
<dbReference type="GO" id="GO:0005737">
    <property type="term" value="C:cytoplasm"/>
    <property type="evidence" value="ECO:0007669"/>
    <property type="project" value="UniProtKB-SubCell"/>
</dbReference>
<dbReference type="PANTHER" id="PTHR23135">
    <property type="entry name" value="MUR LIGASE FAMILY MEMBER"/>
    <property type="match status" value="1"/>
</dbReference>
<comment type="pathway">
    <text evidence="2">Cell wall biogenesis; peptidoglycan biosynthesis.</text>
</comment>
<gene>
    <name evidence="5" type="ORF">UW63_C0084G0003</name>
</gene>
<dbReference type="Pfam" id="PF02875">
    <property type="entry name" value="Mur_ligase_C"/>
    <property type="match status" value="1"/>
</dbReference>
<dbReference type="GO" id="GO:0005524">
    <property type="term" value="F:ATP binding"/>
    <property type="evidence" value="ECO:0007669"/>
    <property type="project" value="InterPro"/>
</dbReference>
<comment type="similarity">
    <text evidence="1">Belongs to the MurCDEF family. MurE subfamily.</text>
</comment>
<dbReference type="InterPro" id="IPR036615">
    <property type="entry name" value="Mur_ligase_C_dom_sf"/>
</dbReference>